<evidence type="ECO:0000256" key="4">
    <source>
        <dbReference type="ARBA" id="ARBA00023163"/>
    </source>
</evidence>
<keyword evidence="3" id="KW-0240">DNA-directed RNA polymerase</keyword>
<dbReference type="RefSeq" id="XP_017996962.1">
    <property type="nucleotide sequence ID" value="XM_018146255.1"/>
</dbReference>
<evidence type="ECO:0000256" key="1">
    <source>
        <dbReference type="ARBA" id="ARBA00004604"/>
    </source>
</evidence>
<sequence length="471" mass="51995">MSDKKRKSSDQGGPNPKRPALQGTVSVKHLSSNSIAKPAIVTSPGTVLAANTTFQAHATRSKDPELLLYSSDHDTIDFTARETRTTTTSEAHTKHYVAIFDPATKQLTVTEAKKLAARSTVRQVEQDKADSDSENEHPTPSQRASRAALVEAFGTKKSRKALQGAAENRLLARGSGNDSLSEAIRSSVKQEDVLADPDFGASQEAAAQSNKPLPPANLTTTDIREVYAISRLVRPRGQATLDDISVAKWESYASRTPPKPIVSAFHFVANRAGPLLQRQAQLLETGESPNRFLPLVKTHIRLLRYIEFLLYLHKFLAAAKPRRQLDRLDRDAANIQDMCAILPFASLLNHFSHFFPDNMPTAPAMTLLRSTILAFTLHIPPAGRVPDTQVLVTEPTDIARDLGKDIDEMLKLYRELGCQNKPLSDTEIAMWGLERLRKGDSKVATKVKFAKLKFPIEFVKVSQGARARGRR</sequence>
<dbReference type="GO" id="GO:0003677">
    <property type="term" value="F:DNA binding"/>
    <property type="evidence" value="ECO:0007669"/>
    <property type="project" value="InterPro"/>
</dbReference>
<evidence type="ECO:0000256" key="2">
    <source>
        <dbReference type="ARBA" id="ARBA00009430"/>
    </source>
</evidence>
<evidence type="ECO:0000256" key="6">
    <source>
        <dbReference type="SAM" id="MobiDB-lite"/>
    </source>
</evidence>
<feature type="compositionally biased region" description="Basic and acidic residues" evidence="6">
    <location>
        <begin position="124"/>
        <end position="137"/>
    </location>
</feature>
<name>A0A0N0NJS8_9EURO</name>
<dbReference type="InterPro" id="IPR009668">
    <property type="entry name" value="RNA_pol-assoc_fac_A49-like"/>
</dbReference>
<dbReference type="Proteomes" id="UP000038010">
    <property type="component" value="Unassembled WGS sequence"/>
</dbReference>
<evidence type="ECO:0008006" key="9">
    <source>
        <dbReference type="Google" id="ProtNLM"/>
    </source>
</evidence>
<reference evidence="7 8" key="1">
    <citation type="submission" date="2015-06" db="EMBL/GenBank/DDBJ databases">
        <title>Draft genome of the ant-associated black yeast Phialophora attae CBS 131958.</title>
        <authorList>
            <person name="Moreno L.F."/>
            <person name="Stielow B.J."/>
            <person name="de Hoog S."/>
            <person name="Vicente V.A."/>
            <person name="Weiss V.A."/>
            <person name="de Vries M."/>
            <person name="Cruz L.M."/>
            <person name="Souza E.M."/>
        </authorList>
    </citation>
    <scope>NUCLEOTIDE SEQUENCE [LARGE SCALE GENOMIC DNA]</scope>
    <source>
        <strain evidence="7 8">CBS 131958</strain>
    </source>
</reference>
<feature type="region of interest" description="Disordered" evidence="6">
    <location>
        <begin position="1"/>
        <end position="23"/>
    </location>
</feature>
<feature type="region of interest" description="Disordered" evidence="6">
    <location>
        <begin position="118"/>
        <end position="146"/>
    </location>
</feature>
<evidence type="ECO:0000313" key="8">
    <source>
        <dbReference type="Proteomes" id="UP000038010"/>
    </source>
</evidence>
<comment type="similarity">
    <text evidence="2">Belongs to the eukaryotic RPA49/POLR1E RNA polymerase subunit family.</text>
</comment>
<evidence type="ECO:0000256" key="3">
    <source>
        <dbReference type="ARBA" id="ARBA00022478"/>
    </source>
</evidence>
<dbReference type="PANTHER" id="PTHR14440">
    <property type="entry name" value="DNA-DIRECTED RNA POLYMERASE I SUBUNIT RPA49"/>
    <property type="match status" value="1"/>
</dbReference>
<evidence type="ECO:0000256" key="5">
    <source>
        <dbReference type="ARBA" id="ARBA00023242"/>
    </source>
</evidence>
<dbReference type="GO" id="GO:0006351">
    <property type="term" value="P:DNA-templated transcription"/>
    <property type="evidence" value="ECO:0007669"/>
    <property type="project" value="InterPro"/>
</dbReference>
<gene>
    <name evidence="7" type="ORF">AB675_5999</name>
</gene>
<protein>
    <recommendedName>
        <fullName evidence="9">DNA-directed RNA polymerase I subunit rpa49</fullName>
    </recommendedName>
</protein>
<keyword evidence="5" id="KW-0539">Nucleus</keyword>
<dbReference type="VEuPathDB" id="FungiDB:AB675_5999"/>
<dbReference type="GO" id="GO:0005730">
    <property type="term" value="C:nucleolus"/>
    <property type="evidence" value="ECO:0007669"/>
    <property type="project" value="UniProtKB-SubCell"/>
</dbReference>
<keyword evidence="8" id="KW-1185">Reference proteome</keyword>
<dbReference type="Pfam" id="PF06870">
    <property type="entry name" value="RNA_pol_I_A49"/>
    <property type="match status" value="1"/>
</dbReference>
<keyword evidence="4" id="KW-0804">Transcription</keyword>
<proteinExistence type="inferred from homology"/>
<dbReference type="EMBL" id="LFJN01000027">
    <property type="protein sequence ID" value="KPI36999.1"/>
    <property type="molecule type" value="Genomic_DNA"/>
</dbReference>
<organism evidence="7 8">
    <name type="scientific">Cyphellophora attinorum</name>
    <dbReference type="NCBI Taxonomy" id="1664694"/>
    <lineage>
        <taxon>Eukaryota</taxon>
        <taxon>Fungi</taxon>
        <taxon>Dikarya</taxon>
        <taxon>Ascomycota</taxon>
        <taxon>Pezizomycotina</taxon>
        <taxon>Eurotiomycetes</taxon>
        <taxon>Chaetothyriomycetidae</taxon>
        <taxon>Chaetothyriales</taxon>
        <taxon>Cyphellophoraceae</taxon>
        <taxon>Cyphellophora</taxon>
    </lineage>
</organism>
<dbReference type="STRING" id="1664694.A0A0N0NJS8"/>
<accession>A0A0N0NJS8</accession>
<comment type="subcellular location">
    <subcellularLocation>
        <location evidence="1">Nucleus</location>
        <location evidence="1">Nucleolus</location>
    </subcellularLocation>
</comment>
<dbReference type="GO" id="GO:0000428">
    <property type="term" value="C:DNA-directed RNA polymerase complex"/>
    <property type="evidence" value="ECO:0007669"/>
    <property type="project" value="UniProtKB-KW"/>
</dbReference>
<dbReference type="OrthoDB" id="532500at2759"/>
<dbReference type="AlphaFoldDB" id="A0A0N0NJS8"/>
<dbReference type="GeneID" id="28738135"/>
<evidence type="ECO:0000313" key="7">
    <source>
        <dbReference type="EMBL" id="KPI36999.1"/>
    </source>
</evidence>
<comment type="caution">
    <text evidence="7">The sequence shown here is derived from an EMBL/GenBank/DDBJ whole genome shotgun (WGS) entry which is preliminary data.</text>
</comment>